<evidence type="ECO:0000256" key="2">
    <source>
        <dbReference type="ARBA" id="ARBA00022723"/>
    </source>
</evidence>
<keyword evidence="7" id="KW-1185">Reference proteome</keyword>
<sequence length="261" mass="27269">MTAFYDSTAGRLTCLTDGAASFAPEIFADLPVADQNALLSAAGEVEIRTEFNCFVLEQPGAAPVLIDAGGGALMGDKAGALAGLLADKGIAPEAVGTIIFTHLHRDHVGGALDGDKPVFPNAEVVMLDIEKDFWQGKADQPGGMLIAAYAGRIRTVSDGDDILPGVRAWHLPGHTPGHMGLRIGDDLVVVADILHAELLQLPHPEVSPIYDTDGAQGAATRRAALEEIADNGLVYVGGHQLGPQKFGRLRRAGPGFEKTAP</sequence>
<evidence type="ECO:0000256" key="1">
    <source>
        <dbReference type="ARBA" id="ARBA00007749"/>
    </source>
</evidence>
<dbReference type="AlphaFoldDB" id="A0A6L8LIT6"/>
<dbReference type="Gene3D" id="3.60.15.10">
    <property type="entry name" value="Ribonuclease Z/Hydroxyacylglutathione hydrolase-like"/>
    <property type="match status" value="1"/>
</dbReference>
<comment type="caution">
    <text evidence="6">The sequence shown here is derived from an EMBL/GenBank/DDBJ whole genome shotgun (WGS) entry which is preliminary data.</text>
</comment>
<dbReference type="EMBL" id="WWEN01000002">
    <property type="protein sequence ID" value="MYM54370.1"/>
    <property type="molecule type" value="Genomic_DNA"/>
</dbReference>
<dbReference type="SMART" id="SM00849">
    <property type="entry name" value="Lactamase_B"/>
    <property type="match status" value="1"/>
</dbReference>
<gene>
    <name evidence="6" type="ORF">GR167_03565</name>
</gene>
<dbReference type="CDD" id="cd07720">
    <property type="entry name" value="OPHC2-like_MBL-fold"/>
    <property type="match status" value="1"/>
</dbReference>
<evidence type="ECO:0000313" key="7">
    <source>
        <dbReference type="Proteomes" id="UP000479043"/>
    </source>
</evidence>
<organism evidence="6 7">
    <name type="scientific">Thalassovita mangrovi</name>
    <dbReference type="NCBI Taxonomy" id="2692236"/>
    <lineage>
        <taxon>Bacteria</taxon>
        <taxon>Pseudomonadati</taxon>
        <taxon>Pseudomonadota</taxon>
        <taxon>Alphaproteobacteria</taxon>
        <taxon>Rhodobacterales</taxon>
        <taxon>Roseobacteraceae</taxon>
        <taxon>Thalassovita</taxon>
    </lineage>
</organism>
<keyword evidence="3 6" id="KW-0378">Hydrolase</keyword>
<dbReference type="SUPFAM" id="SSF56281">
    <property type="entry name" value="Metallo-hydrolase/oxidoreductase"/>
    <property type="match status" value="1"/>
</dbReference>
<dbReference type="InterPro" id="IPR051013">
    <property type="entry name" value="MBL_superfamily_lactonases"/>
</dbReference>
<evidence type="ECO:0000256" key="4">
    <source>
        <dbReference type="ARBA" id="ARBA00022833"/>
    </source>
</evidence>
<name>A0A6L8LIT6_9RHOB</name>
<dbReference type="RefSeq" id="WP_160972070.1">
    <property type="nucleotide sequence ID" value="NZ_WWEN01000002.1"/>
</dbReference>
<evidence type="ECO:0000259" key="5">
    <source>
        <dbReference type="SMART" id="SM00849"/>
    </source>
</evidence>
<evidence type="ECO:0000256" key="3">
    <source>
        <dbReference type="ARBA" id="ARBA00022801"/>
    </source>
</evidence>
<dbReference type="GO" id="GO:0046872">
    <property type="term" value="F:metal ion binding"/>
    <property type="evidence" value="ECO:0007669"/>
    <property type="project" value="UniProtKB-KW"/>
</dbReference>
<accession>A0A6L8LIT6</accession>
<dbReference type="PANTHER" id="PTHR42978:SF6">
    <property type="entry name" value="QUORUM-QUENCHING LACTONASE YTNP-RELATED"/>
    <property type="match status" value="1"/>
</dbReference>
<keyword evidence="2" id="KW-0479">Metal-binding</keyword>
<dbReference type="InterPro" id="IPR001279">
    <property type="entry name" value="Metallo-B-lactamas"/>
</dbReference>
<reference evidence="6 7" key="1">
    <citation type="submission" date="2020-01" db="EMBL/GenBank/DDBJ databases">
        <authorList>
            <person name="Chen S."/>
        </authorList>
    </citation>
    <scope>NUCLEOTIDE SEQUENCE [LARGE SCALE GENOMIC DNA]</scope>
    <source>
        <strain evidence="6 7">GS-10</strain>
    </source>
</reference>
<dbReference type="Proteomes" id="UP000479043">
    <property type="component" value="Unassembled WGS sequence"/>
</dbReference>
<proteinExistence type="inferred from homology"/>
<comment type="similarity">
    <text evidence="1">Belongs to the metallo-beta-lactamase superfamily.</text>
</comment>
<dbReference type="Pfam" id="PF00753">
    <property type="entry name" value="Lactamase_B"/>
    <property type="match status" value="1"/>
</dbReference>
<dbReference type="GO" id="GO:0016787">
    <property type="term" value="F:hydrolase activity"/>
    <property type="evidence" value="ECO:0007669"/>
    <property type="project" value="UniProtKB-KW"/>
</dbReference>
<keyword evidence="4" id="KW-0862">Zinc</keyword>
<feature type="domain" description="Metallo-beta-lactamase" evidence="5">
    <location>
        <begin position="50"/>
        <end position="239"/>
    </location>
</feature>
<dbReference type="PANTHER" id="PTHR42978">
    <property type="entry name" value="QUORUM-QUENCHING LACTONASE YTNP-RELATED-RELATED"/>
    <property type="match status" value="1"/>
</dbReference>
<evidence type="ECO:0000313" key="6">
    <source>
        <dbReference type="EMBL" id="MYM54370.1"/>
    </source>
</evidence>
<dbReference type="InterPro" id="IPR036866">
    <property type="entry name" value="RibonucZ/Hydroxyglut_hydro"/>
</dbReference>
<protein>
    <submittedName>
        <fullName evidence="6">MBL fold metallo-hydrolase</fullName>
    </submittedName>
</protein>